<dbReference type="Proteomes" id="UP001372338">
    <property type="component" value="Unassembled WGS sequence"/>
</dbReference>
<comment type="subcellular location">
    <subcellularLocation>
        <location evidence="1">Membrane</location>
    </subcellularLocation>
</comment>
<gene>
    <name evidence="9" type="ORF">RIF29_07967</name>
</gene>
<evidence type="ECO:0000256" key="5">
    <source>
        <dbReference type="ARBA" id="ARBA00023136"/>
    </source>
</evidence>
<keyword evidence="2" id="KW-0479">Metal-binding</keyword>
<dbReference type="SMART" id="SM00184">
    <property type="entry name" value="RING"/>
    <property type="match status" value="1"/>
</dbReference>
<keyword evidence="10" id="KW-1185">Reference proteome</keyword>
<evidence type="ECO:0000256" key="3">
    <source>
        <dbReference type="ARBA" id="ARBA00022771"/>
    </source>
</evidence>
<feature type="transmembrane region" description="Helical" evidence="7">
    <location>
        <begin position="54"/>
        <end position="73"/>
    </location>
</feature>
<dbReference type="AlphaFoldDB" id="A0AAN9J5V0"/>
<proteinExistence type="predicted"/>
<keyword evidence="3 6" id="KW-0863">Zinc-finger</keyword>
<dbReference type="PROSITE" id="PS50089">
    <property type="entry name" value="ZF_RING_2"/>
    <property type="match status" value="1"/>
</dbReference>
<evidence type="ECO:0000256" key="2">
    <source>
        <dbReference type="ARBA" id="ARBA00022723"/>
    </source>
</evidence>
<dbReference type="PANTHER" id="PTHR46151">
    <property type="entry name" value="NEP1-INTERACTING PROTEIN-LIKE 2"/>
    <property type="match status" value="1"/>
</dbReference>
<dbReference type="InterPro" id="IPR013083">
    <property type="entry name" value="Znf_RING/FYVE/PHD"/>
</dbReference>
<keyword evidence="5 7" id="KW-0472">Membrane</keyword>
<evidence type="ECO:0000259" key="8">
    <source>
        <dbReference type="PROSITE" id="PS50089"/>
    </source>
</evidence>
<dbReference type="PROSITE" id="PS51257">
    <property type="entry name" value="PROKAR_LIPOPROTEIN"/>
    <property type="match status" value="1"/>
</dbReference>
<comment type="caution">
    <text evidence="9">The sequence shown here is derived from an EMBL/GenBank/DDBJ whole genome shotgun (WGS) entry which is preliminary data.</text>
</comment>
<dbReference type="Gene3D" id="3.30.40.10">
    <property type="entry name" value="Zinc/RING finger domain, C3HC4 (zinc finger)"/>
    <property type="match status" value="1"/>
</dbReference>
<keyword evidence="4" id="KW-0862">Zinc</keyword>
<sequence>METRGIQVAEGFRFVFNLVSCVLSAALTSCFAIVGALIGALAGALAATATKTSFLRGTSVGAIVGVIISVEVLEASRSYWSMTNVIEELIVRARAVEESLRPVVLSAYNLQQAHHANRGYDEIHDGHSLVASRGRLSGDSLNKSPQHLVLKDMKVEEENTYYCTICLQDIKEEEKARSLPRCRHIFHLICVDKWLARNDSCPVCRQGV</sequence>
<evidence type="ECO:0000313" key="9">
    <source>
        <dbReference type="EMBL" id="KAK7292196.1"/>
    </source>
</evidence>
<dbReference type="PANTHER" id="PTHR46151:SF18">
    <property type="entry name" value="NEP1-INTERACTING PROTEIN-LIKE 2"/>
    <property type="match status" value="1"/>
</dbReference>
<feature type="domain" description="RING-type" evidence="8">
    <location>
        <begin position="163"/>
        <end position="205"/>
    </location>
</feature>
<evidence type="ECO:0000256" key="6">
    <source>
        <dbReference type="PROSITE-ProRule" id="PRU00175"/>
    </source>
</evidence>
<keyword evidence="7" id="KW-1133">Transmembrane helix</keyword>
<dbReference type="InterPro" id="IPR001841">
    <property type="entry name" value="Znf_RING"/>
</dbReference>
<feature type="transmembrane region" description="Helical" evidence="7">
    <location>
        <begin position="12"/>
        <end position="42"/>
    </location>
</feature>
<evidence type="ECO:0000256" key="4">
    <source>
        <dbReference type="ARBA" id="ARBA00022833"/>
    </source>
</evidence>
<dbReference type="GO" id="GO:0008270">
    <property type="term" value="F:zinc ion binding"/>
    <property type="evidence" value="ECO:0007669"/>
    <property type="project" value="UniProtKB-KW"/>
</dbReference>
<dbReference type="GO" id="GO:0016020">
    <property type="term" value="C:membrane"/>
    <property type="evidence" value="ECO:0007669"/>
    <property type="project" value="UniProtKB-SubCell"/>
</dbReference>
<dbReference type="SUPFAM" id="SSF57850">
    <property type="entry name" value="RING/U-box"/>
    <property type="match status" value="1"/>
</dbReference>
<organism evidence="9 10">
    <name type="scientific">Crotalaria pallida</name>
    <name type="common">Smooth rattlebox</name>
    <name type="synonym">Crotalaria striata</name>
    <dbReference type="NCBI Taxonomy" id="3830"/>
    <lineage>
        <taxon>Eukaryota</taxon>
        <taxon>Viridiplantae</taxon>
        <taxon>Streptophyta</taxon>
        <taxon>Embryophyta</taxon>
        <taxon>Tracheophyta</taxon>
        <taxon>Spermatophyta</taxon>
        <taxon>Magnoliopsida</taxon>
        <taxon>eudicotyledons</taxon>
        <taxon>Gunneridae</taxon>
        <taxon>Pentapetalae</taxon>
        <taxon>rosids</taxon>
        <taxon>fabids</taxon>
        <taxon>Fabales</taxon>
        <taxon>Fabaceae</taxon>
        <taxon>Papilionoideae</taxon>
        <taxon>50 kb inversion clade</taxon>
        <taxon>genistoids sensu lato</taxon>
        <taxon>core genistoids</taxon>
        <taxon>Crotalarieae</taxon>
        <taxon>Crotalaria</taxon>
    </lineage>
</organism>
<evidence type="ECO:0000256" key="1">
    <source>
        <dbReference type="ARBA" id="ARBA00004370"/>
    </source>
</evidence>
<protein>
    <recommendedName>
        <fullName evidence="8">RING-type domain-containing protein</fullName>
    </recommendedName>
</protein>
<name>A0AAN9J5V0_CROPI</name>
<reference evidence="9 10" key="1">
    <citation type="submission" date="2024-01" db="EMBL/GenBank/DDBJ databases">
        <title>The genomes of 5 underutilized Papilionoideae crops provide insights into root nodulation and disease resistanc.</title>
        <authorList>
            <person name="Yuan L."/>
        </authorList>
    </citation>
    <scope>NUCLEOTIDE SEQUENCE [LARGE SCALE GENOMIC DNA]</scope>
    <source>
        <strain evidence="9">ZHUSHIDOU_FW_LH</strain>
        <tissue evidence="9">Leaf</tissue>
    </source>
</reference>
<dbReference type="Pfam" id="PF13639">
    <property type="entry name" value="zf-RING_2"/>
    <property type="match status" value="1"/>
</dbReference>
<dbReference type="EMBL" id="JAYWIO010000001">
    <property type="protein sequence ID" value="KAK7292196.1"/>
    <property type="molecule type" value="Genomic_DNA"/>
</dbReference>
<accession>A0AAN9J5V0</accession>
<keyword evidence="7" id="KW-0812">Transmembrane</keyword>
<evidence type="ECO:0000256" key="7">
    <source>
        <dbReference type="SAM" id="Phobius"/>
    </source>
</evidence>
<evidence type="ECO:0000313" key="10">
    <source>
        <dbReference type="Proteomes" id="UP001372338"/>
    </source>
</evidence>